<evidence type="ECO:0000313" key="1">
    <source>
        <dbReference type="EMBL" id="SFR53502.1"/>
    </source>
</evidence>
<dbReference type="RefSeq" id="WP_089880626.1">
    <property type="nucleotide sequence ID" value="NZ_FOYS01000003.1"/>
</dbReference>
<evidence type="ECO:0000313" key="2">
    <source>
        <dbReference type="Proteomes" id="UP000243250"/>
    </source>
</evidence>
<proteinExistence type="predicted"/>
<accession>A0A1I6HGA5</accession>
<protein>
    <submittedName>
        <fullName evidence="1">PglZ domain-containing protein</fullName>
    </submittedName>
</protein>
<dbReference type="EMBL" id="FOYS01000003">
    <property type="protein sequence ID" value="SFR53502.1"/>
    <property type="molecule type" value="Genomic_DNA"/>
</dbReference>
<dbReference type="Proteomes" id="UP000243250">
    <property type="component" value="Unassembled WGS sequence"/>
</dbReference>
<gene>
    <name evidence="1" type="ORF">SAMN04488124_2211</name>
</gene>
<name>A0A1I6HGA5_9EURY</name>
<dbReference type="OrthoDB" id="275208at2157"/>
<sequence length="808" mass="90426">MGDLADSIITELQQKFDRHPVWVWYDAQEKYKGVLDEVEAALDGITLARYDGSYFELKRRLHEEDPNYERNWLFYIPESRNDAEWFRDVHALGRQYRVGQDIDDTPVTQFLVEHDEEIPDAYEDWGQNREVQRLAFFCVLFDTAGPAADDWVRTYLSNPEEYRETIEDNAMADAWDAQLREEYGVTAGLDPKELATQLLFGEVASRAPTSRYDELAADDTRAAAAFCDEWQQYAPAEFTRYAQRIAEDYDLAKAVIDSDRIHWDTTAFKGIDMGLIRLVMQRLAEETYADLPDIAADLQQTVTERQDSFWSNEDLVDWSVPVLAVETLQRIGTIDADEAKTLSSSELAQKYTSDNGWWQIDAAYRQYINATQKATFPYPNETTVKQRVTQHYMSFLQGVNRPLADILSDDPTLGTPQTSFYDEFADLEDGTAIIICDGLRYELAEAIKQNLGRRTDFEQDLSAVSAALPSITEVGMAAHLPGELGLSLEDDDLVVTSGGEEMAGKADRVERLSAAGFEVVDMDEVSNISLEDLTESDPVPRVVYSGTIDKLGESLDDDAAFSQVASHVDDVERTVQRLKQAGYTRFVITSDHGFLYTDRLSDDLKVESPDLAPVVKRRFAAADSDAPLVDTDEFIEVDSDALADLGINAPELKLLFPRSVACFKAQGGNMQYFHGGISLQELLVPCLTVTTGEIEESASISYDVSIPDPITNSIISVEIEAKSGQVAFDPAPILEIRANIDDEPVADPVTMEISPGTNRERVRLKQGAISGESSVQFEVIDTDTRETITRKTVELDLLFGDDDMGFDV</sequence>
<reference evidence="2" key="1">
    <citation type="submission" date="2016-10" db="EMBL/GenBank/DDBJ databases">
        <authorList>
            <person name="Varghese N."/>
            <person name="Submissions S."/>
        </authorList>
    </citation>
    <scope>NUCLEOTIDE SEQUENCE [LARGE SCALE GENOMIC DNA]</scope>
    <source>
        <strain evidence="2">CGMCC 1.8711</strain>
    </source>
</reference>
<dbReference type="STRING" id="555875.SAMN04488124_2211"/>
<dbReference type="AlphaFoldDB" id="A0A1I6HGA5"/>
<dbReference type="Pfam" id="PF08665">
    <property type="entry name" value="PglZ"/>
    <property type="match status" value="1"/>
</dbReference>
<organism evidence="1 2">
    <name type="scientific">Halogeometricum limi</name>
    <dbReference type="NCBI Taxonomy" id="555875"/>
    <lineage>
        <taxon>Archaea</taxon>
        <taxon>Methanobacteriati</taxon>
        <taxon>Methanobacteriota</taxon>
        <taxon>Stenosarchaea group</taxon>
        <taxon>Halobacteria</taxon>
        <taxon>Halobacteriales</taxon>
        <taxon>Haloferacaceae</taxon>
        <taxon>Halogeometricum</taxon>
    </lineage>
</organism>
<keyword evidence="2" id="KW-1185">Reference proteome</keyword>